<evidence type="ECO:0000313" key="2">
    <source>
        <dbReference type="Proteomes" id="UP000001072"/>
    </source>
</evidence>
<keyword evidence="2" id="KW-1185">Reference proteome</keyword>
<dbReference type="KEGG" id="mlr:MELLADRAFT_65468"/>
<sequence>MDKTMMRRFGQLQRLTANHPIDDLLTSDSKRPGSLFTGKRIVLRDEDYDRLLAEMRLTSPHVRHHRHLPHPPNSQVLRPQVVTKSSWKVSEHVSVSVLKPNNVIKYRKDGKSHYAMIRQIYIIQNPTGGHEARFLANPIEDIFFKDRTSPSKHFRYIVHLLKCVIGQTKDTAIFISPAQVSVVAAYRLLPNNTFGIAEGGIVLRPCDKRSQYADL</sequence>
<organism evidence="2">
    <name type="scientific">Melampsora larici-populina (strain 98AG31 / pathotype 3-4-7)</name>
    <name type="common">Poplar leaf rust fungus</name>
    <dbReference type="NCBI Taxonomy" id="747676"/>
    <lineage>
        <taxon>Eukaryota</taxon>
        <taxon>Fungi</taxon>
        <taxon>Dikarya</taxon>
        <taxon>Basidiomycota</taxon>
        <taxon>Pucciniomycotina</taxon>
        <taxon>Pucciniomycetes</taxon>
        <taxon>Pucciniales</taxon>
        <taxon>Melampsoraceae</taxon>
        <taxon>Melampsora</taxon>
    </lineage>
</organism>
<reference evidence="2" key="1">
    <citation type="journal article" date="2011" name="Proc. Natl. Acad. Sci. U.S.A.">
        <title>Obligate biotrophy features unraveled by the genomic analysis of rust fungi.</title>
        <authorList>
            <person name="Duplessis S."/>
            <person name="Cuomo C.A."/>
            <person name="Lin Y.-C."/>
            <person name="Aerts A."/>
            <person name="Tisserant E."/>
            <person name="Veneault-Fourrey C."/>
            <person name="Joly D.L."/>
            <person name="Hacquard S."/>
            <person name="Amselem J."/>
            <person name="Cantarel B.L."/>
            <person name="Chiu R."/>
            <person name="Coutinho P.M."/>
            <person name="Feau N."/>
            <person name="Field M."/>
            <person name="Frey P."/>
            <person name="Gelhaye E."/>
            <person name="Goldberg J."/>
            <person name="Grabherr M.G."/>
            <person name="Kodira C.D."/>
            <person name="Kohler A."/>
            <person name="Kuees U."/>
            <person name="Lindquist E.A."/>
            <person name="Lucas S.M."/>
            <person name="Mago R."/>
            <person name="Mauceli E."/>
            <person name="Morin E."/>
            <person name="Murat C."/>
            <person name="Pangilinan J.L."/>
            <person name="Park R."/>
            <person name="Pearson M."/>
            <person name="Quesneville H."/>
            <person name="Rouhier N."/>
            <person name="Sakthikumar S."/>
            <person name="Salamov A.A."/>
            <person name="Schmutz J."/>
            <person name="Selles B."/>
            <person name="Shapiro H."/>
            <person name="Tanguay P."/>
            <person name="Tuskan G.A."/>
            <person name="Henrissat B."/>
            <person name="Van de Peer Y."/>
            <person name="Rouze P."/>
            <person name="Ellis J.G."/>
            <person name="Dodds P.N."/>
            <person name="Schein J.E."/>
            <person name="Zhong S."/>
            <person name="Hamelin R.C."/>
            <person name="Grigoriev I.V."/>
            <person name="Szabo L.J."/>
            <person name="Martin F."/>
        </authorList>
    </citation>
    <scope>NUCLEOTIDE SEQUENCE [LARGE SCALE GENOMIC DNA]</scope>
    <source>
        <strain evidence="2">98AG31 / pathotype 3-4-7</strain>
    </source>
</reference>
<dbReference type="OrthoDB" id="2506124at2759"/>
<evidence type="ECO:0000313" key="1">
    <source>
        <dbReference type="EMBL" id="EGG03620.1"/>
    </source>
</evidence>
<dbReference type="HOGENOM" id="CLU_030586_0_0_1"/>
<protein>
    <submittedName>
        <fullName evidence="1">Uncharacterized protein</fullName>
    </submittedName>
</protein>
<proteinExistence type="predicted"/>
<accession>F4RVG7</accession>
<dbReference type="RefSeq" id="XP_007413067.1">
    <property type="nucleotide sequence ID" value="XM_007413005.1"/>
</dbReference>
<dbReference type="EMBL" id="GL883123">
    <property type="protein sequence ID" value="EGG03620.1"/>
    <property type="molecule type" value="Genomic_DNA"/>
</dbReference>
<gene>
    <name evidence="1" type="ORF">MELLADRAFT_65468</name>
</gene>
<dbReference type="VEuPathDB" id="FungiDB:MELLADRAFT_65468"/>
<name>F4RVG7_MELLP</name>
<dbReference type="AlphaFoldDB" id="F4RVG7"/>
<dbReference type="InParanoid" id="F4RVG7"/>
<dbReference type="GeneID" id="18930438"/>
<dbReference type="Proteomes" id="UP000001072">
    <property type="component" value="Unassembled WGS sequence"/>
</dbReference>